<protein>
    <submittedName>
        <fullName evidence="2">Uncharacterized protein</fullName>
    </submittedName>
</protein>
<name>A0A5N6H6A1_ASPFL</name>
<dbReference type="Proteomes" id="UP000325434">
    <property type="component" value="Unassembled WGS sequence"/>
</dbReference>
<sequence>MGDYLHASQFLLPFLGYYVYNFSALLIRRHIRFYEVSVVLKYPASNGEYSHLIGRLAIHFYLRL</sequence>
<dbReference type="EMBL" id="ML734567">
    <property type="protein sequence ID" value="KAB8250036.1"/>
    <property type="molecule type" value="Genomic_DNA"/>
</dbReference>
<keyword evidence="1" id="KW-0812">Transmembrane</keyword>
<keyword evidence="1" id="KW-1133">Transmembrane helix</keyword>
<evidence type="ECO:0000313" key="2">
    <source>
        <dbReference type="EMBL" id="KAB8250036.1"/>
    </source>
</evidence>
<keyword evidence="1" id="KW-0472">Membrane</keyword>
<accession>A0A5N6H6A1</accession>
<dbReference type="AlphaFoldDB" id="A0A5N6H6A1"/>
<organism evidence="2">
    <name type="scientific">Aspergillus flavus</name>
    <dbReference type="NCBI Taxonomy" id="5059"/>
    <lineage>
        <taxon>Eukaryota</taxon>
        <taxon>Fungi</taxon>
        <taxon>Dikarya</taxon>
        <taxon>Ascomycota</taxon>
        <taxon>Pezizomycotina</taxon>
        <taxon>Eurotiomycetes</taxon>
        <taxon>Eurotiomycetidae</taxon>
        <taxon>Eurotiales</taxon>
        <taxon>Aspergillaceae</taxon>
        <taxon>Aspergillus</taxon>
        <taxon>Aspergillus subgen. Circumdati</taxon>
    </lineage>
</organism>
<gene>
    <name evidence="2" type="ORF">BDV35DRAFT_342858</name>
</gene>
<feature type="transmembrane region" description="Helical" evidence="1">
    <location>
        <begin position="6"/>
        <end position="27"/>
    </location>
</feature>
<evidence type="ECO:0000256" key="1">
    <source>
        <dbReference type="SAM" id="Phobius"/>
    </source>
</evidence>
<proteinExistence type="predicted"/>
<reference evidence="2" key="1">
    <citation type="submission" date="2019-04" db="EMBL/GenBank/DDBJ databases">
        <title>Friends and foes A comparative genomics study of 23 Aspergillus species from section Flavi.</title>
        <authorList>
            <consortium name="DOE Joint Genome Institute"/>
            <person name="Kjaerbolling I."/>
            <person name="Vesth T."/>
            <person name="Frisvad J.C."/>
            <person name="Nybo J.L."/>
            <person name="Theobald S."/>
            <person name="Kildgaard S."/>
            <person name="Isbrandt T."/>
            <person name="Kuo A."/>
            <person name="Sato A."/>
            <person name="Lyhne E.K."/>
            <person name="Kogle M.E."/>
            <person name="Wiebenga A."/>
            <person name="Kun R.S."/>
            <person name="Lubbers R.J."/>
            <person name="Makela M.R."/>
            <person name="Barry K."/>
            <person name="Chovatia M."/>
            <person name="Clum A."/>
            <person name="Daum C."/>
            <person name="Haridas S."/>
            <person name="He G."/>
            <person name="LaButti K."/>
            <person name="Lipzen A."/>
            <person name="Mondo S."/>
            <person name="Riley R."/>
            <person name="Salamov A."/>
            <person name="Simmons B.A."/>
            <person name="Magnuson J.K."/>
            <person name="Henrissat B."/>
            <person name="Mortensen U.H."/>
            <person name="Larsen T.O."/>
            <person name="Devries R.P."/>
            <person name="Grigoriev I.V."/>
            <person name="Machida M."/>
            <person name="Baker S.E."/>
            <person name="Andersen M.R."/>
        </authorList>
    </citation>
    <scope>NUCLEOTIDE SEQUENCE [LARGE SCALE GENOMIC DNA]</scope>
    <source>
        <strain evidence="2">CBS 121.62</strain>
    </source>
</reference>